<sequence>MKRVLTSLLIVGLTVLQTTASCQDSLPVLNKKTLLFSDDFTDTALGKNWILEVAEVERKACAVKDGQLELNTVGGVTAWYKKELRGNVLIEFDRRVVMEDGPNDRLSDLNQFWMATDPRRKMFSRKGDFKEYDSLQLYYVGMGGNYNTTTRMRRYDGGKLEIVGELKDSGHLLQPNKTYHIAILVKDGVSGFYVDGVRFFSYKDSRPFTHGWFGIRSTKSRQRIDRVRIWRIQ</sequence>
<dbReference type="GO" id="GO:0004553">
    <property type="term" value="F:hydrolase activity, hydrolyzing O-glycosyl compounds"/>
    <property type="evidence" value="ECO:0007669"/>
    <property type="project" value="UniProtKB-ARBA"/>
</dbReference>
<dbReference type="GO" id="GO:0005975">
    <property type="term" value="P:carbohydrate metabolic process"/>
    <property type="evidence" value="ECO:0007669"/>
    <property type="project" value="UniProtKB-ARBA"/>
</dbReference>
<dbReference type="Gene3D" id="2.60.120.200">
    <property type="match status" value="1"/>
</dbReference>
<organism evidence="3 4">
    <name type="scientific">Flavisolibacter ginsenosidimutans</name>
    <dbReference type="NCBI Taxonomy" id="661481"/>
    <lineage>
        <taxon>Bacteria</taxon>
        <taxon>Pseudomonadati</taxon>
        <taxon>Bacteroidota</taxon>
        <taxon>Chitinophagia</taxon>
        <taxon>Chitinophagales</taxon>
        <taxon>Chitinophagaceae</taxon>
        <taxon>Flavisolibacter</taxon>
    </lineage>
</organism>
<dbReference type="EMBL" id="CP042433">
    <property type="protein sequence ID" value="QEC56426.1"/>
    <property type="molecule type" value="Genomic_DNA"/>
</dbReference>
<dbReference type="RefSeq" id="WP_146787108.1">
    <property type="nucleotide sequence ID" value="NZ_BAABIO010000001.1"/>
</dbReference>
<proteinExistence type="predicted"/>
<evidence type="ECO:0000259" key="2">
    <source>
        <dbReference type="Pfam" id="PF19763"/>
    </source>
</evidence>
<evidence type="ECO:0000313" key="3">
    <source>
        <dbReference type="EMBL" id="QEC56426.1"/>
    </source>
</evidence>
<feature type="domain" description="DUF6250" evidence="2">
    <location>
        <begin position="71"/>
        <end position="226"/>
    </location>
</feature>
<keyword evidence="4" id="KW-1185">Reference proteome</keyword>
<dbReference type="OrthoDB" id="262615at2"/>
<dbReference type="InterPro" id="IPR046217">
    <property type="entry name" value="DUF6250"/>
</dbReference>
<evidence type="ECO:0000256" key="1">
    <source>
        <dbReference type="SAM" id="SignalP"/>
    </source>
</evidence>
<dbReference type="KEGG" id="fgg:FSB75_11155"/>
<dbReference type="Pfam" id="PF19763">
    <property type="entry name" value="DUF6250"/>
    <property type="match status" value="1"/>
</dbReference>
<dbReference type="AlphaFoldDB" id="A0A5B8UJ50"/>
<feature type="signal peptide" evidence="1">
    <location>
        <begin position="1"/>
        <end position="20"/>
    </location>
</feature>
<dbReference type="InterPro" id="IPR013320">
    <property type="entry name" value="ConA-like_dom_sf"/>
</dbReference>
<accession>A0A5B8UJ50</accession>
<dbReference type="PROSITE" id="PS51257">
    <property type="entry name" value="PROKAR_LIPOPROTEIN"/>
    <property type="match status" value="1"/>
</dbReference>
<name>A0A5B8UJ50_9BACT</name>
<reference evidence="3 4" key="1">
    <citation type="journal article" date="2015" name="Int. J. Syst. Evol. Microbiol.">
        <title>Flavisolibacter ginsenosidimutans sp. nov., with ginsenoside-converting activity isolated from soil used for cultivating ginseng.</title>
        <authorList>
            <person name="Zhao Y."/>
            <person name="Liu Q."/>
            <person name="Kang M.S."/>
            <person name="Jin F."/>
            <person name="Yu H."/>
            <person name="Im W.T."/>
        </authorList>
    </citation>
    <scope>NUCLEOTIDE SEQUENCE [LARGE SCALE GENOMIC DNA]</scope>
    <source>
        <strain evidence="3 4">Gsoil 636</strain>
    </source>
</reference>
<gene>
    <name evidence="3" type="ORF">FSB75_11155</name>
</gene>
<dbReference type="SUPFAM" id="SSF49899">
    <property type="entry name" value="Concanavalin A-like lectins/glucanases"/>
    <property type="match status" value="1"/>
</dbReference>
<evidence type="ECO:0000313" key="4">
    <source>
        <dbReference type="Proteomes" id="UP000321204"/>
    </source>
</evidence>
<dbReference type="Proteomes" id="UP000321204">
    <property type="component" value="Chromosome"/>
</dbReference>
<protein>
    <submittedName>
        <fullName evidence="3">LamG domain-containing protein</fullName>
    </submittedName>
</protein>
<feature type="chain" id="PRO_5022833063" evidence="1">
    <location>
        <begin position="21"/>
        <end position="233"/>
    </location>
</feature>
<keyword evidence="1" id="KW-0732">Signal</keyword>